<proteinExistence type="predicted"/>
<dbReference type="InterPro" id="IPR015797">
    <property type="entry name" value="NUDIX_hydrolase-like_dom_sf"/>
</dbReference>
<organism evidence="3 4">
    <name type="scientific">Mycena indigotica</name>
    <dbReference type="NCBI Taxonomy" id="2126181"/>
    <lineage>
        <taxon>Eukaryota</taxon>
        <taxon>Fungi</taxon>
        <taxon>Dikarya</taxon>
        <taxon>Basidiomycota</taxon>
        <taxon>Agaricomycotina</taxon>
        <taxon>Agaricomycetes</taxon>
        <taxon>Agaricomycetidae</taxon>
        <taxon>Agaricales</taxon>
        <taxon>Marasmiineae</taxon>
        <taxon>Mycenaceae</taxon>
        <taxon>Mycena</taxon>
    </lineage>
</organism>
<dbReference type="GO" id="GO:0006167">
    <property type="term" value="P:AMP biosynthetic process"/>
    <property type="evidence" value="ECO:0007669"/>
    <property type="project" value="TreeGrafter"/>
</dbReference>
<dbReference type="SUPFAM" id="SSF55811">
    <property type="entry name" value="Nudix"/>
    <property type="match status" value="1"/>
</dbReference>
<dbReference type="PANTHER" id="PTHR21340">
    <property type="entry name" value="DIADENOSINE 5,5-P1,P4-TETRAPHOSPHATE PYROPHOSPHOHYDROLASE MUTT"/>
    <property type="match status" value="1"/>
</dbReference>
<dbReference type="InterPro" id="IPR051325">
    <property type="entry name" value="Nudix_hydrolase_domain"/>
</dbReference>
<dbReference type="PROSITE" id="PS51462">
    <property type="entry name" value="NUDIX"/>
    <property type="match status" value="1"/>
</dbReference>
<accession>A0A8H6WC04</accession>
<dbReference type="GO" id="GO:0006754">
    <property type="term" value="P:ATP biosynthetic process"/>
    <property type="evidence" value="ECO:0007669"/>
    <property type="project" value="TreeGrafter"/>
</dbReference>
<dbReference type="RefSeq" id="XP_037224455.1">
    <property type="nucleotide sequence ID" value="XM_037359360.1"/>
</dbReference>
<keyword evidence="1 3" id="KW-0378">Hydrolase</keyword>
<reference evidence="3" key="1">
    <citation type="submission" date="2020-05" db="EMBL/GenBank/DDBJ databases">
        <title>Mycena genomes resolve the evolution of fungal bioluminescence.</title>
        <authorList>
            <person name="Tsai I.J."/>
        </authorList>
    </citation>
    <scope>NUCLEOTIDE SEQUENCE</scope>
    <source>
        <strain evidence="3">171206Taipei</strain>
    </source>
</reference>
<dbReference type="Gene3D" id="3.90.79.10">
    <property type="entry name" value="Nucleoside Triphosphate Pyrophosphohydrolase"/>
    <property type="match status" value="1"/>
</dbReference>
<dbReference type="CDD" id="cd03673">
    <property type="entry name" value="NUDIX_Ap6A_hydrolase"/>
    <property type="match status" value="1"/>
</dbReference>
<keyword evidence="4" id="KW-1185">Reference proteome</keyword>
<sequence length="182" mass="20498">MSTSISPSTQYSASNFVVSAGCVLFRKREGALELCIIHDRKRDQWVLPKGRKDCGESTAEAAVRETFEETGYRCELLPCRMATRAPRPGVNTLDRVEVIDNITEPFSVVIWQQGEQGVKLVWWFIGRATSDDKVLGTQAAWEEYDSHFVEAEEACTRLKYQSEMDTAREAIQIVRDGNMGGL</sequence>
<gene>
    <name evidence="3" type="ORF">MIND_00247800</name>
</gene>
<dbReference type="Proteomes" id="UP000636479">
    <property type="component" value="Unassembled WGS sequence"/>
</dbReference>
<dbReference type="Pfam" id="PF00293">
    <property type="entry name" value="NUDIX"/>
    <property type="match status" value="1"/>
</dbReference>
<evidence type="ECO:0000313" key="3">
    <source>
        <dbReference type="EMBL" id="KAF7312347.1"/>
    </source>
</evidence>
<evidence type="ECO:0000259" key="2">
    <source>
        <dbReference type="PROSITE" id="PS51462"/>
    </source>
</evidence>
<name>A0A8H6WC04_9AGAR</name>
<dbReference type="OrthoDB" id="10259236at2759"/>
<comment type="caution">
    <text evidence="3">The sequence shown here is derived from an EMBL/GenBank/DDBJ whole genome shotgun (WGS) entry which is preliminary data.</text>
</comment>
<dbReference type="PANTHER" id="PTHR21340:SF0">
    <property type="entry name" value="BIS(5'-NUCLEOSYL)-TETRAPHOSPHATASE [ASYMMETRICAL]"/>
    <property type="match status" value="1"/>
</dbReference>
<evidence type="ECO:0000256" key="1">
    <source>
        <dbReference type="ARBA" id="ARBA00022801"/>
    </source>
</evidence>
<dbReference type="InterPro" id="IPR020084">
    <property type="entry name" value="NUDIX_hydrolase_CS"/>
</dbReference>
<dbReference type="InterPro" id="IPR000086">
    <property type="entry name" value="NUDIX_hydrolase_dom"/>
</dbReference>
<dbReference type="PROSITE" id="PS00893">
    <property type="entry name" value="NUDIX_BOX"/>
    <property type="match status" value="1"/>
</dbReference>
<dbReference type="GeneID" id="59341876"/>
<feature type="domain" description="Nudix hydrolase" evidence="2">
    <location>
        <begin position="15"/>
        <end position="171"/>
    </location>
</feature>
<protein>
    <submittedName>
        <fullName evidence="3">Nudix hydrolase domain-containing protein</fullName>
    </submittedName>
</protein>
<evidence type="ECO:0000313" key="4">
    <source>
        <dbReference type="Proteomes" id="UP000636479"/>
    </source>
</evidence>
<dbReference type="AlphaFoldDB" id="A0A8H6WC04"/>
<dbReference type="GO" id="GO:0004081">
    <property type="term" value="F:bis(5'-nucleosyl)-tetraphosphatase (asymmetrical) activity"/>
    <property type="evidence" value="ECO:0007669"/>
    <property type="project" value="TreeGrafter"/>
</dbReference>
<dbReference type="EMBL" id="JACAZF010000002">
    <property type="protein sequence ID" value="KAF7312347.1"/>
    <property type="molecule type" value="Genomic_DNA"/>
</dbReference>